<dbReference type="OrthoDB" id="1434155at2759"/>
<name>A0A7J0DQY3_9ERIC</name>
<evidence type="ECO:0000313" key="3">
    <source>
        <dbReference type="Proteomes" id="UP000585474"/>
    </source>
</evidence>
<dbReference type="Proteomes" id="UP000585474">
    <property type="component" value="Unassembled WGS sequence"/>
</dbReference>
<keyword evidence="3" id="KW-1185">Reference proteome</keyword>
<dbReference type="PANTHER" id="PTHR33223">
    <property type="entry name" value="CCHC-TYPE DOMAIN-CONTAINING PROTEIN"/>
    <property type="match status" value="1"/>
</dbReference>
<dbReference type="InterPro" id="IPR005162">
    <property type="entry name" value="Retrotrans_gag_dom"/>
</dbReference>
<dbReference type="Pfam" id="PF03732">
    <property type="entry name" value="Retrotrans_gag"/>
    <property type="match status" value="1"/>
</dbReference>
<protein>
    <recommendedName>
        <fullName evidence="1">Retrotransposon gag domain-containing protein</fullName>
    </recommendedName>
</protein>
<proteinExistence type="predicted"/>
<dbReference type="AlphaFoldDB" id="A0A7J0DQY3"/>
<feature type="domain" description="Retrotransposon gag" evidence="1">
    <location>
        <begin position="133"/>
        <end position="223"/>
    </location>
</feature>
<reference evidence="3" key="1">
    <citation type="submission" date="2019-07" db="EMBL/GenBank/DDBJ databases">
        <title>De Novo Assembly of kiwifruit Actinidia rufa.</title>
        <authorList>
            <person name="Sugita-Konishi S."/>
            <person name="Sato K."/>
            <person name="Mori E."/>
            <person name="Abe Y."/>
            <person name="Kisaki G."/>
            <person name="Hamano K."/>
            <person name="Suezawa K."/>
            <person name="Otani M."/>
            <person name="Fukuda T."/>
            <person name="Manabe T."/>
            <person name="Gomi K."/>
            <person name="Tabuchi M."/>
            <person name="Akimitsu K."/>
            <person name="Kataoka I."/>
        </authorList>
    </citation>
    <scope>NUCLEOTIDE SEQUENCE [LARGE SCALE GENOMIC DNA]</scope>
    <source>
        <strain evidence="3">cv. Fuchu</strain>
    </source>
</reference>
<gene>
    <name evidence="2" type="ORF">Acr_00g0064520</name>
</gene>
<evidence type="ECO:0000259" key="1">
    <source>
        <dbReference type="Pfam" id="PF03732"/>
    </source>
</evidence>
<comment type="caution">
    <text evidence="2">The sequence shown here is derived from an EMBL/GenBank/DDBJ whole genome shotgun (WGS) entry which is preliminary data.</text>
</comment>
<evidence type="ECO:0000313" key="2">
    <source>
        <dbReference type="EMBL" id="GFS39703.1"/>
    </source>
</evidence>
<dbReference type="PANTHER" id="PTHR33223:SF10">
    <property type="entry name" value="AMINOTRANSFERASE-LIKE PLANT MOBILE DOMAIN-CONTAINING PROTEIN"/>
    <property type="match status" value="1"/>
</dbReference>
<organism evidence="2 3">
    <name type="scientific">Actinidia rufa</name>
    <dbReference type="NCBI Taxonomy" id="165716"/>
    <lineage>
        <taxon>Eukaryota</taxon>
        <taxon>Viridiplantae</taxon>
        <taxon>Streptophyta</taxon>
        <taxon>Embryophyta</taxon>
        <taxon>Tracheophyta</taxon>
        <taxon>Spermatophyta</taxon>
        <taxon>Magnoliopsida</taxon>
        <taxon>eudicotyledons</taxon>
        <taxon>Gunneridae</taxon>
        <taxon>Pentapetalae</taxon>
        <taxon>asterids</taxon>
        <taxon>Ericales</taxon>
        <taxon>Actinidiaceae</taxon>
        <taxon>Actinidia</taxon>
    </lineage>
</organism>
<sequence length="290" mass="32857">MIPKVAKARVGHIPPEVDTADHQVCIPSEKEVISFWNHGPQAELLIQVAKKLREEEDHLVVMIDPPNAGIKALISQIEPLFMDRVMKVKVSSRFKLPSQLRVYKGKTDPIDHLDSYENLMLLQGYSNVVMCKAFSLTLRGPTRSWFKKLSPKTIDSFGNLSKLFVSNFMSCRIRQKNASHLFTIHQKEGESLKDYVKQFNQVVLEVKHPNDKVVVMTIMEGLHLGGSSSSFWKSHAREANGRVEEQVYNLSMPINEVHQTAAFTNDDLRGLHLSHDDPLVVFATIANFNV</sequence>
<dbReference type="EMBL" id="BJWL01000335">
    <property type="protein sequence ID" value="GFS39703.1"/>
    <property type="molecule type" value="Genomic_DNA"/>
</dbReference>
<accession>A0A7J0DQY3</accession>